<dbReference type="InterPro" id="IPR059102">
    <property type="entry name" value="PHD_PHF7/G2E3-like"/>
</dbReference>
<dbReference type="SUPFAM" id="SSF57903">
    <property type="entry name" value="FYVE/PHD zinc finger"/>
    <property type="match status" value="1"/>
</dbReference>
<dbReference type="Ensembl" id="ENSGALT00010066311.1">
    <property type="protein sequence ID" value="ENSGALP00010040577.1"/>
    <property type="gene ID" value="ENSGALG00010027353.1"/>
</dbReference>
<dbReference type="InterPro" id="IPR013083">
    <property type="entry name" value="Znf_RING/FYVE/PHD"/>
</dbReference>
<dbReference type="PANTHER" id="PTHR12420:SF47">
    <property type="entry name" value="PHD FINGER PROTEIN 7"/>
    <property type="match status" value="1"/>
</dbReference>
<dbReference type="PROSITE" id="PS50089">
    <property type="entry name" value="ZF_RING_2"/>
    <property type="match status" value="1"/>
</dbReference>
<reference evidence="8" key="3">
    <citation type="submission" date="2025-09" db="UniProtKB">
        <authorList>
            <consortium name="Ensembl"/>
        </authorList>
    </citation>
    <scope>IDENTIFICATION</scope>
    <source>
        <strain evidence="8">broiler</strain>
    </source>
</reference>
<evidence type="ECO:0000313" key="8">
    <source>
        <dbReference type="Ensembl" id="ENSGALP00010040577.1"/>
    </source>
</evidence>
<dbReference type="Gene3D" id="3.30.40.10">
    <property type="entry name" value="Zinc/RING finger domain, C3HC4 (zinc finger)"/>
    <property type="match status" value="2"/>
</dbReference>
<dbReference type="InterPro" id="IPR019786">
    <property type="entry name" value="Zinc_finger_PHD-type_CS"/>
</dbReference>
<accession>A0A8V1A8S5</accession>
<reference evidence="8" key="2">
    <citation type="submission" date="2025-08" db="UniProtKB">
        <authorList>
            <consortium name="Ensembl"/>
        </authorList>
    </citation>
    <scope>IDENTIFICATION</scope>
    <source>
        <strain evidence="8">broiler</strain>
    </source>
</reference>
<protein>
    <recommendedName>
        <fullName evidence="10">PHD-type domain-containing protein</fullName>
    </recommendedName>
</protein>
<keyword evidence="3" id="KW-0862">Zinc</keyword>
<dbReference type="InterPro" id="IPR011011">
    <property type="entry name" value="Znf_FYVE_PHD"/>
</dbReference>
<evidence type="ECO:0000256" key="3">
    <source>
        <dbReference type="ARBA" id="ARBA00022833"/>
    </source>
</evidence>
<dbReference type="GO" id="GO:0008270">
    <property type="term" value="F:zinc ion binding"/>
    <property type="evidence" value="ECO:0007669"/>
    <property type="project" value="UniProtKB-KW"/>
</dbReference>
<keyword evidence="2 4" id="KW-0863">Zinc-finger</keyword>
<evidence type="ECO:0000256" key="2">
    <source>
        <dbReference type="ARBA" id="ARBA00022771"/>
    </source>
</evidence>
<dbReference type="Pfam" id="PF26054">
    <property type="entry name" value="PHD_G2E3"/>
    <property type="match status" value="1"/>
</dbReference>
<proteinExistence type="predicted"/>
<feature type="domain" description="PHD-type" evidence="7">
    <location>
        <begin position="107"/>
        <end position="216"/>
    </location>
</feature>
<dbReference type="GeneTree" id="ENSGT00950000182865"/>
<dbReference type="SMART" id="SM00184">
    <property type="entry name" value="RING"/>
    <property type="match status" value="2"/>
</dbReference>
<keyword evidence="1" id="KW-0479">Metal-binding</keyword>
<name>A0A8V1A8S5_CHICK</name>
<feature type="compositionally biased region" description="Gly residues" evidence="5">
    <location>
        <begin position="17"/>
        <end position="33"/>
    </location>
</feature>
<evidence type="ECO:0000256" key="4">
    <source>
        <dbReference type="PROSITE-ProRule" id="PRU00175"/>
    </source>
</evidence>
<dbReference type="InterPro" id="IPR001965">
    <property type="entry name" value="Znf_PHD"/>
</dbReference>
<sequence>MVRTKYPCTQLPAAGQRGAGGLPAAERGGGGTQGLPSRRGQGPSAPWPGGRGWAVAACWHRWACTAPSPPRPPALPLSWHGRHTAAPGAAPGGSWPRKVLTAVTLSSPACVLCGRVDEDSIIHGHKHEDNGFYFHTFCVVSSLLPPSTKEWFPPFCPNKVFLLVQIFLCFVCGSSGATITCAESGCHRSFHLPCALEGQCVTQYIGEFRSFCWEHRPQQAVEAAPAQDTTCIICMEPVGDSRSYCIMVCPSCQHSWFHRACIQEQAMRAGIYCFQCPLCRDRDWFIPDMLTMGIRIPFRLVPTWEDNNAYASLGVRHQRCDASNCLYSHGRERAEREGPWQLLLCSSCAAQGTHRCCSNLGQSTTSWECNACAGEGTESITIKLRVPSCHCRFHSSLPSPRWAALGESLSLEVFKNRGDVVVTDVGSGLVWVDVVTYNVFANLNSMTQASDRLWIHAYPPSLIITRKSMRSWP</sequence>
<evidence type="ECO:0000256" key="5">
    <source>
        <dbReference type="SAM" id="MobiDB-lite"/>
    </source>
</evidence>
<evidence type="ECO:0008006" key="10">
    <source>
        <dbReference type="Google" id="ProtNLM"/>
    </source>
</evidence>
<evidence type="ECO:0000259" key="6">
    <source>
        <dbReference type="PROSITE" id="PS50089"/>
    </source>
</evidence>
<reference evidence="8" key="1">
    <citation type="submission" date="2020-11" db="EMBL/GenBank/DDBJ databases">
        <title>Gallus gallus (Chicken) genome, bGalGal1, GRCg7b, maternal haplotype autosomes + Z &amp; W.</title>
        <authorList>
            <person name="Warren W."/>
            <person name="Formenti G."/>
            <person name="Fedrigo O."/>
            <person name="Haase B."/>
            <person name="Mountcastle J."/>
            <person name="Balacco J."/>
            <person name="Tracey A."/>
            <person name="Schneider V."/>
            <person name="Okimoto R."/>
            <person name="Cheng H."/>
            <person name="Hawken R."/>
            <person name="Howe K."/>
            <person name="Jarvis E.D."/>
        </authorList>
    </citation>
    <scope>NUCLEOTIDE SEQUENCE [LARGE SCALE GENOMIC DNA]</scope>
    <source>
        <strain evidence="8">Broiler</strain>
    </source>
</reference>
<feature type="region of interest" description="Disordered" evidence="5">
    <location>
        <begin position="1"/>
        <end position="47"/>
    </location>
</feature>
<evidence type="ECO:0000259" key="7">
    <source>
        <dbReference type="PROSITE" id="PS51805"/>
    </source>
</evidence>
<dbReference type="SUPFAM" id="SSF57850">
    <property type="entry name" value="RING/U-box"/>
    <property type="match status" value="1"/>
</dbReference>
<dbReference type="InterPro" id="IPR034732">
    <property type="entry name" value="EPHD"/>
</dbReference>
<dbReference type="SMART" id="SM00249">
    <property type="entry name" value="PHD"/>
    <property type="match status" value="3"/>
</dbReference>
<feature type="domain" description="RING-type" evidence="6">
    <location>
        <begin position="231"/>
        <end position="280"/>
    </location>
</feature>
<dbReference type="GO" id="GO:0005634">
    <property type="term" value="C:nucleus"/>
    <property type="evidence" value="ECO:0000318"/>
    <property type="project" value="GO_Central"/>
</dbReference>
<dbReference type="InterPro" id="IPR001841">
    <property type="entry name" value="Znf_RING"/>
</dbReference>
<keyword evidence="9" id="KW-1185">Reference proteome</keyword>
<dbReference type="PROSITE" id="PS51805">
    <property type="entry name" value="EPHD"/>
    <property type="match status" value="1"/>
</dbReference>
<evidence type="ECO:0000313" key="9">
    <source>
        <dbReference type="Proteomes" id="UP000000539"/>
    </source>
</evidence>
<dbReference type="AlphaFoldDB" id="A0A8V1A8S5"/>
<dbReference type="PROSITE" id="PS01359">
    <property type="entry name" value="ZF_PHD_1"/>
    <property type="match status" value="1"/>
</dbReference>
<organism evidence="8 9">
    <name type="scientific">Gallus gallus</name>
    <name type="common">Chicken</name>
    <dbReference type="NCBI Taxonomy" id="9031"/>
    <lineage>
        <taxon>Eukaryota</taxon>
        <taxon>Metazoa</taxon>
        <taxon>Chordata</taxon>
        <taxon>Craniata</taxon>
        <taxon>Vertebrata</taxon>
        <taxon>Euteleostomi</taxon>
        <taxon>Archelosauria</taxon>
        <taxon>Archosauria</taxon>
        <taxon>Dinosauria</taxon>
        <taxon>Saurischia</taxon>
        <taxon>Theropoda</taxon>
        <taxon>Coelurosauria</taxon>
        <taxon>Aves</taxon>
        <taxon>Neognathae</taxon>
        <taxon>Galloanserae</taxon>
        <taxon>Galliformes</taxon>
        <taxon>Phasianidae</taxon>
        <taxon>Phasianinae</taxon>
        <taxon>Gallus</taxon>
    </lineage>
</organism>
<evidence type="ECO:0000256" key="1">
    <source>
        <dbReference type="ARBA" id="ARBA00022723"/>
    </source>
</evidence>
<dbReference type="PANTHER" id="PTHR12420">
    <property type="entry name" value="PHD FINGER PROTEIN"/>
    <property type="match status" value="1"/>
</dbReference>
<dbReference type="Pfam" id="PF13771">
    <property type="entry name" value="zf-HC5HC2H"/>
    <property type="match status" value="1"/>
</dbReference>
<dbReference type="InterPro" id="IPR051188">
    <property type="entry name" value="PHD-type_Zinc_Finger"/>
</dbReference>
<dbReference type="Proteomes" id="UP000000539">
    <property type="component" value="Chromosome 12"/>
</dbReference>